<evidence type="ECO:0000313" key="2">
    <source>
        <dbReference type="EMBL" id="KZP04919.1"/>
    </source>
</evidence>
<dbReference type="AlphaFoldDB" id="A0A167VEB8"/>
<reference evidence="2 3" key="1">
    <citation type="journal article" date="2016" name="Mol. Biol. Evol.">
        <title>Comparative Genomics of Early-Diverging Mushroom-Forming Fungi Provides Insights into the Origins of Lignocellulose Decay Capabilities.</title>
        <authorList>
            <person name="Nagy L.G."/>
            <person name="Riley R."/>
            <person name="Tritt A."/>
            <person name="Adam C."/>
            <person name="Daum C."/>
            <person name="Floudas D."/>
            <person name="Sun H."/>
            <person name="Yadav J.S."/>
            <person name="Pangilinan J."/>
            <person name="Larsson K.H."/>
            <person name="Matsuura K."/>
            <person name="Barry K."/>
            <person name="Labutti K."/>
            <person name="Kuo R."/>
            <person name="Ohm R.A."/>
            <person name="Bhattacharya S.S."/>
            <person name="Shirouzu T."/>
            <person name="Yoshinaga Y."/>
            <person name="Martin F.M."/>
            <person name="Grigoriev I.V."/>
            <person name="Hibbett D.S."/>
        </authorList>
    </citation>
    <scope>NUCLEOTIDE SEQUENCE [LARGE SCALE GENOMIC DNA]</scope>
    <source>
        <strain evidence="2 3">CBS 109695</strain>
    </source>
</reference>
<feature type="region of interest" description="Disordered" evidence="1">
    <location>
        <begin position="30"/>
        <end position="61"/>
    </location>
</feature>
<evidence type="ECO:0000313" key="3">
    <source>
        <dbReference type="Proteomes" id="UP000076532"/>
    </source>
</evidence>
<evidence type="ECO:0000256" key="1">
    <source>
        <dbReference type="SAM" id="MobiDB-lite"/>
    </source>
</evidence>
<dbReference type="EMBL" id="KV417878">
    <property type="protein sequence ID" value="KZP04919.1"/>
    <property type="molecule type" value="Genomic_DNA"/>
</dbReference>
<feature type="region of interest" description="Disordered" evidence="1">
    <location>
        <begin position="161"/>
        <end position="201"/>
    </location>
</feature>
<keyword evidence="3" id="KW-1185">Reference proteome</keyword>
<proteinExistence type="predicted"/>
<name>A0A167VEB8_9AGAM</name>
<organism evidence="2 3">
    <name type="scientific">Athelia psychrophila</name>
    <dbReference type="NCBI Taxonomy" id="1759441"/>
    <lineage>
        <taxon>Eukaryota</taxon>
        <taxon>Fungi</taxon>
        <taxon>Dikarya</taxon>
        <taxon>Basidiomycota</taxon>
        <taxon>Agaricomycotina</taxon>
        <taxon>Agaricomycetes</taxon>
        <taxon>Agaricomycetidae</taxon>
        <taxon>Atheliales</taxon>
        <taxon>Atheliaceae</taxon>
        <taxon>Athelia</taxon>
    </lineage>
</organism>
<protein>
    <submittedName>
        <fullName evidence="2">Uncharacterized protein</fullName>
    </submittedName>
</protein>
<feature type="compositionally biased region" description="Low complexity" evidence="1">
    <location>
        <begin position="192"/>
        <end position="201"/>
    </location>
</feature>
<feature type="compositionally biased region" description="Basic residues" evidence="1">
    <location>
        <begin position="30"/>
        <end position="42"/>
    </location>
</feature>
<sequence length="201" mass="22353">MSRYNQITTKVDTKKLPSLEREEYLIGTRRIHLPSRSNKRKYTTSPGPSKYKAGSSPRPTGHLRRAIKERVRPGGPWVPLPQHQPPTTAVDVEEGHRSLANARSSTVLGHPERYIGERPGLQRRVTFARLRGFAGTGLACPCAASSVLGLTSYFVKRSTTLSTAKDEEPPPSVPTDEQEQGKAEEEEEEPIEQTLVESRNN</sequence>
<gene>
    <name evidence="2" type="ORF">FIBSPDRAFT_903906</name>
</gene>
<dbReference type="Proteomes" id="UP000076532">
    <property type="component" value="Unassembled WGS sequence"/>
</dbReference>
<accession>A0A167VEB8</accession>